<dbReference type="InterPro" id="IPR014710">
    <property type="entry name" value="RmlC-like_jellyroll"/>
</dbReference>
<evidence type="ECO:0000256" key="1">
    <source>
        <dbReference type="ARBA" id="ARBA00022723"/>
    </source>
</evidence>
<protein>
    <submittedName>
        <fullName evidence="4">Cupin domain-containing protein</fullName>
    </submittedName>
</protein>
<dbReference type="RefSeq" id="WP_318597668.1">
    <property type="nucleotide sequence ID" value="NZ_JAWSTH010000031.1"/>
</dbReference>
<dbReference type="Gene3D" id="2.60.120.10">
    <property type="entry name" value="Jelly Rolls"/>
    <property type="match status" value="1"/>
</dbReference>
<name>A0ABU4HPV3_9ACTN</name>
<proteinExistence type="predicted"/>
<keyword evidence="5" id="KW-1185">Reference proteome</keyword>
<accession>A0ABU4HPV3</accession>
<reference evidence="5" key="1">
    <citation type="submission" date="2023-07" db="EMBL/GenBank/DDBJ databases">
        <title>Conexibacter stalactiti sp. nov., isolated from stalactites in a lava cave and emended description of the genus Conexibacter.</title>
        <authorList>
            <person name="Lee S.D."/>
        </authorList>
    </citation>
    <scope>NUCLEOTIDE SEQUENCE [LARGE SCALE GENOMIC DNA]</scope>
    <source>
        <strain evidence="5">KCTC 39840</strain>
    </source>
</reference>
<dbReference type="InterPro" id="IPR011051">
    <property type="entry name" value="RmlC_Cupin_sf"/>
</dbReference>
<dbReference type="Proteomes" id="UP001284601">
    <property type="component" value="Unassembled WGS sequence"/>
</dbReference>
<evidence type="ECO:0000256" key="2">
    <source>
        <dbReference type="SAM" id="MobiDB-lite"/>
    </source>
</evidence>
<organism evidence="4 5">
    <name type="scientific">Conexibacter stalactiti</name>
    <dbReference type="NCBI Taxonomy" id="1940611"/>
    <lineage>
        <taxon>Bacteria</taxon>
        <taxon>Bacillati</taxon>
        <taxon>Actinomycetota</taxon>
        <taxon>Thermoleophilia</taxon>
        <taxon>Solirubrobacterales</taxon>
        <taxon>Conexibacteraceae</taxon>
        <taxon>Conexibacter</taxon>
    </lineage>
</organism>
<dbReference type="PANTHER" id="PTHR35848:SF9">
    <property type="entry name" value="SLL1358 PROTEIN"/>
    <property type="match status" value="1"/>
</dbReference>
<dbReference type="InterPro" id="IPR013096">
    <property type="entry name" value="Cupin_2"/>
</dbReference>
<dbReference type="Pfam" id="PF07883">
    <property type="entry name" value="Cupin_2"/>
    <property type="match status" value="1"/>
</dbReference>
<evidence type="ECO:0000259" key="3">
    <source>
        <dbReference type="Pfam" id="PF07883"/>
    </source>
</evidence>
<gene>
    <name evidence="4" type="ORF">R7226_13360</name>
</gene>
<dbReference type="EMBL" id="JAWSTH010000031">
    <property type="protein sequence ID" value="MDW5595330.1"/>
    <property type="molecule type" value="Genomic_DNA"/>
</dbReference>
<sequence length="141" mass="15505">MNDGFSFTRLDPRSGERFQALRRELGVSSFGMNLITLQPGQRGRIHSHARQEEVFFVLEGELALGIDGEEHTLGAGELARVAPDLRRQLTNRRPQRLVLLALGGDGEHTGRDGTAYATWDATEGTPPQETPLPDDVAVEQS</sequence>
<dbReference type="InterPro" id="IPR051610">
    <property type="entry name" value="GPI/OXD"/>
</dbReference>
<dbReference type="PANTHER" id="PTHR35848">
    <property type="entry name" value="OXALATE-BINDING PROTEIN"/>
    <property type="match status" value="1"/>
</dbReference>
<feature type="domain" description="Cupin type-2" evidence="3">
    <location>
        <begin position="34"/>
        <end position="101"/>
    </location>
</feature>
<comment type="caution">
    <text evidence="4">The sequence shown here is derived from an EMBL/GenBank/DDBJ whole genome shotgun (WGS) entry which is preliminary data.</text>
</comment>
<dbReference type="SUPFAM" id="SSF51182">
    <property type="entry name" value="RmlC-like cupins"/>
    <property type="match status" value="1"/>
</dbReference>
<evidence type="ECO:0000313" key="5">
    <source>
        <dbReference type="Proteomes" id="UP001284601"/>
    </source>
</evidence>
<feature type="region of interest" description="Disordered" evidence="2">
    <location>
        <begin position="103"/>
        <end position="141"/>
    </location>
</feature>
<keyword evidence="1" id="KW-0479">Metal-binding</keyword>
<evidence type="ECO:0000313" key="4">
    <source>
        <dbReference type="EMBL" id="MDW5595330.1"/>
    </source>
</evidence>